<keyword evidence="3" id="KW-0804">Transcription</keyword>
<sequence>MAHFRNFPQFCFKKRPLSSFPTSSYLFNILVQQISRQVLITALLISGIIQGGFLAFLLLRKSSNQVPNRILATLIFVVMCHLSLICLDVRNLFLVYPHLSRLSWLLPLLYGPLILLLTQSISDPLFKMRPGQLLLLLPFAAYFVLLIPYFSLSAAAKITILANTQLVTLADFGWMNTLTNYLHLGFTACALVLFYQNLGKRSQYFSSSELINVHWLKEFLWLVFAIMALSVATFYARKYGIRYVSGIYPAHFLLVVLLVYWIAFKLLNVKATLTPITENPTGPRADPVEPTAKYAKSSLTDELTENIAARLSALMHSEKPYLENDLTIIELAARLHVSRHQLSQVINTSFGVNFFEFVNKYRIAEFKIQSLNPSNEHLSLLGIALECGFNSKATFNQAFKKLEGTTPSDFIRKSRGKVLEKA</sequence>
<evidence type="ECO:0000256" key="4">
    <source>
        <dbReference type="SAM" id="Phobius"/>
    </source>
</evidence>
<evidence type="ECO:0000256" key="2">
    <source>
        <dbReference type="ARBA" id="ARBA00023125"/>
    </source>
</evidence>
<feature type="transmembrane region" description="Helical" evidence="4">
    <location>
        <begin position="133"/>
        <end position="160"/>
    </location>
</feature>
<reference evidence="6 7" key="1">
    <citation type="submission" date="2019-05" db="EMBL/GenBank/DDBJ databases">
        <authorList>
            <person name="Qu J.-H."/>
        </authorList>
    </citation>
    <scope>NUCLEOTIDE SEQUENCE [LARGE SCALE GENOMIC DNA]</scope>
    <source>
        <strain evidence="6 7">T17</strain>
    </source>
</reference>
<dbReference type="Proteomes" id="UP000306402">
    <property type="component" value="Unassembled WGS sequence"/>
</dbReference>
<feature type="transmembrane region" description="Helical" evidence="4">
    <location>
        <begin position="219"/>
        <end position="237"/>
    </location>
</feature>
<dbReference type="EMBL" id="VCEJ01000002">
    <property type="protein sequence ID" value="TLV03504.1"/>
    <property type="molecule type" value="Genomic_DNA"/>
</dbReference>
<feature type="domain" description="HTH araC/xylS-type" evidence="5">
    <location>
        <begin position="312"/>
        <end position="413"/>
    </location>
</feature>
<comment type="caution">
    <text evidence="6">The sequence shown here is derived from an EMBL/GenBank/DDBJ whole genome shotgun (WGS) entry which is preliminary data.</text>
</comment>
<dbReference type="GO" id="GO:0003700">
    <property type="term" value="F:DNA-binding transcription factor activity"/>
    <property type="evidence" value="ECO:0007669"/>
    <property type="project" value="InterPro"/>
</dbReference>
<feature type="transmembrane region" description="Helical" evidence="4">
    <location>
        <begin position="180"/>
        <end position="198"/>
    </location>
</feature>
<feature type="transmembrane region" description="Helical" evidence="4">
    <location>
        <begin position="71"/>
        <end position="96"/>
    </location>
</feature>
<keyword evidence="1" id="KW-0805">Transcription regulation</keyword>
<dbReference type="GO" id="GO:0043565">
    <property type="term" value="F:sequence-specific DNA binding"/>
    <property type="evidence" value="ECO:0007669"/>
    <property type="project" value="InterPro"/>
</dbReference>
<dbReference type="OrthoDB" id="5492415at2"/>
<dbReference type="PANTHER" id="PTHR43280:SF29">
    <property type="entry name" value="ARAC-FAMILY TRANSCRIPTIONAL REGULATOR"/>
    <property type="match status" value="1"/>
</dbReference>
<organism evidence="6 7">
    <name type="scientific">Dyadobacter luticola</name>
    <dbReference type="NCBI Taxonomy" id="1979387"/>
    <lineage>
        <taxon>Bacteria</taxon>
        <taxon>Pseudomonadati</taxon>
        <taxon>Bacteroidota</taxon>
        <taxon>Cytophagia</taxon>
        <taxon>Cytophagales</taxon>
        <taxon>Spirosomataceae</taxon>
        <taxon>Dyadobacter</taxon>
    </lineage>
</organism>
<proteinExistence type="predicted"/>
<dbReference type="PANTHER" id="PTHR43280">
    <property type="entry name" value="ARAC-FAMILY TRANSCRIPTIONAL REGULATOR"/>
    <property type="match status" value="1"/>
</dbReference>
<keyword evidence="2" id="KW-0238">DNA-binding</keyword>
<keyword evidence="7" id="KW-1185">Reference proteome</keyword>
<keyword evidence="4" id="KW-1133">Transmembrane helix</keyword>
<dbReference type="SMART" id="SM00342">
    <property type="entry name" value="HTH_ARAC"/>
    <property type="match status" value="1"/>
</dbReference>
<dbReference type="Gene3D" id="1.10.10.60">
    <property type="entry name" value="Homeodomain-like"/>
    <property type="match status" value="2"/>
</dbReference>
<keyword evidence="4" id="KW-0472">Membrane</keyword>
<feature type="transmembrane region" description="Helical" evidence="4">
    <location>
        <begin position="38"/>
        <end position="59"/>
    </location>
</feature>
<evidence type="ECO:0000259" key="5">
    <source>
        <dbReference type="PROSITE" id="PS01124"/>
    </source>
</evidence>
<gene>
    <name evidence="6" type="ORF">FEN17_07830</name>
</gene>
<dbReference type="PROSITE" id="PS01124">
    <property type="entry name" value="HTH_ARAC_FAMILY_2"/>
    <property type="match status" value="1"/>
</dbReference>
<dbReference type="AlphaFoldDB" id="A0A5R9L4J0"/>
<feature type="transmembrane region" description="Helical" evidence="4">
    <location>
        <begin position="243"/>
        <end position="263"/>
    </location>
</feature>
<evidence type="ECO:0000313" key="7">
    <source>
        <dbReference type="Proteomes" id="UP000306402"/>
    </source>
</evidence>
<dbReference type="SUPFAM" id="SSF46689">
    <property type="entry name" value="Homeodomain-like"/>
    <property type="match status" value="1"/>
</dbReference>
<evidence type="ECO:0000313" key="6">
    <source>
        <dbReference type="EMBL" id="TLV03504.1"/>
    </source>
</evidence>
<keyword evidence="4" id="KW-0812">Transmembrane</keyword>
<evidence type="ECO:0000256" key="3">
    <source>
        <dbReference type="ARBA" id="ARBA00023163"/>
    </source>
</evidence>
<name>A0A5R9L4J0_9BACT</name>
<accession>A0A5R9L4J0</accession>
<feature type="transmembrane region" description="Helical" evidence="4">
    <location>
        <begin position="102"/>
        <end position="121"/>
    </location>
</feature>
<evidence type="ECO:0000256" key="1">
    <source>
        <dbReference type="ARBA" id="ARBA00023015"/>
    </source>
</evidence>
<dbReference type="InterPro" id="IPR009057">
    <property type="entry name" value="Homeodomain-like_sf"/>
</dbReference>
<dbReference type="Pfam" id="PF12833">
    <property type="entry name" value="HTH_18"/>
    <property type="match status" value="1"/>
</dbReference>
<dbReference type="InterPro" id="IPR018060">
    <property type="entry name" value="HTH_AraC"/>
</dbReference>
<protein>
    <submittedName>
        <fullName evidence="6">Helix-turn-helix transcriptional regulator</fullName>
    </submittedName>
</protein>